<dbReference type="InterPro" id="IPR043129">
    <property type="entry name" value="ATPase_NBD"/>
</dbReference>
<dbReference type="Gene3D" id="3.90.640.10">
    <property type="entry name" value="Actin, Chain A, domain 4"/>
    <property type="match status" value="1"/>
</dbReference>
<dbReference type="EnsemblMetazoa" id="XM_011683245">
    <property type="protein sequence ID" value="XP_011681547"/>
    <property type="gene ID" value="LOC593521"/>
</dbReference>
<keyword evidence="2" id="KW-0963">Cytoplasm</keyword>
<dbReference type="SMART" id="SM00268">
    <property type="entry name" value="ACTIN"/>
    <property type="match status" value="1"/>
</dbReference>
<dbReference type="Gene3D" id="3.30.420.40">
    <property type="match status" value="2"/>
</dbReference>
<dbReference type="GO" id="GO:0015629">
    <property type="term" value="C:actin cytoskeleton"/>
    <property type="evidence" value="ECO:0000318"/>
    <property type="project" value="GO_Central"/>
</dbReference>
<dbReference type="PANTHER" id="PTHR11937">
    <property type="entry name" value="ACTIN"/>
    <property type="match status" value="1"/>
</dbReference>
<keyword evidence="5" id="KW-0206">Cytoskeleton</keyword>
<dbReference type="RefSeq" id="XP_011681547.2">
    <property type="nucleotide sequence ID" value="XM_011683245.2"/>
</dbReference>
<dbReference type="SUPFAM" id="SSF53067">
    <property type="entry name" value="Actin-like ATPase domain"/>
    <property type="match status" value="2"/>
</dbReference>
<evidence type="ECO:0000313" key="7">
    <source>
        <dbReference type="EnsemblMetazoa" id="XP_011681547"/>
    </source>
</evidence>
<dbReference type="OMA" id="YIETHWI"/>
<reference evidence="7" key="2">
    <citation type="submission" date="2021-01" db="UniProtKB">
        <authorList>
            <consortium name="EnsemblMetazoa"/>
        </authorList>
    </citation>
    <scope>IDENTIFICATION</scope>
</reference>
<dbReference type="PROSITE" id="PS00432">
    <property type="entry name" value="ACTINS_2"/>
    <property type="match status" value="1"/>
</dbReference>
<accession>A0A7M7HQX2</accession>
<organism evidence="7 8">
    <name type="scientific">Strongylocentrotus purpuratus</name>
    <name type="common">Purple sea urchin</name>
    <dbReference type="NCBI Taxonomy" id="7668"/>
    <lineage>
        <taxon>Eukaryota</taxon>
        <taxon>Metazoa</taxon>
        <taxon>Echinodermata</taxon>
        <taxon>Eleutherozoa</taxon>
        <taxon>Echinozoa</taxon>
        <taxon>Echinoidea</taxon>
        <taxon>Euechinoidea</taxon>
        <taxon>Echinacea</taxon>
        <taxon>Camarodonta</taxon>
        <taxon>Echinidea</taxon>
        <taxon>Strongylocentrotidae</taxon>
        <taxon>Strongylocentrotus</taxon>
    </lineage>
</organism>
<dbReference type="KEGG" id="spu:593521"/>
<reference evidence="8" key="1">
    <citation type="submission" date="2015-02" db="EMBL/GenBank/DDBJ databases">
        <title>Genome sequencing for Strongylocentrotus purpuratus.</title>
        <authorList>
            <person name="Murali S."/>
            <person name="Liu Y."/>
            <person name="Vee V."/>
            <person name="English A."/>
            <person name="Wang M."/>
            <person name="Skinner E."/>
            <person name="Han Y."/>
            <person name="Muzny D.M."/>
            <person name="Worley K.C."/>
            <person name="Gibbs R.A."/>
        </authorList>
    </citation>
    <scope>NUCLEOTIDE SEQUENCE</scope>
</reference>
<comment type="subcellular location">
    <subcellularLocation>
        <location evidence="1">Cytoplasm</location>
        <location evidence="1">Cytoskeleton</location>
    </subcellularLocation>
</comment>
<dbReference type="OrthoDB" id="10087593at2759"/>
<keyword evidence="4" id="KW-0067">ATP-binding</keyword>
<name>A0A7M7HQX2_STRPU</name>
<evidence type="ECO:0000313" key="8">
    <source>
        <dbReference type="Proteomes" id="UP000007110"/>
    </source>
</evidence>
<keyword evidence="8" id="KW-1185">Reference proteome</keyword>
<dbReference type="Pfam" id="PF00022">
    <property type="entry name" value="Actin"/>
    <property type="match status" value="2"/>
</dbReference>
<dbReference type="GeneID" id="593521"/>
<evidence type="ECO:0000256" key="2">
    <source>
        <dbReference type="ARBA" id="ARBA00022490"/>
    </source>
</evidence>
<sequence length="386" mass="43459">MASVDEYAHDKEPMVIDHGSFEIQAGFAEEDCPRTVFQSIVGRPRHQEVLDDLTTKLNFRDSYVGEEAQNRRGVLTLTYPIERGIIAKWDDMEAVWSHTFSEIKFNPQDEGAVLSQIPNNPKPNKEKMAEIFFEKFQSPGICLANQAALALFSLGKTCGLIVDSGHGVTHVVPIHPENPLPPTTLQMDLAGGDLDEALFSHLVDEHKYNGRLTDLRVVKEKLCYVALDPDNESQARTPPMYSSDQNTYELPSGETITVDPAERYGIPEALFNPSIIKKDFFGIHEMAYNSISGLQTDVREDLLRLVYLVGGSTLFPGFKERMKRELTALAPPSMKVSIVATPDRKYSVWIGGSIFASRNPDYIETHWIKKQEYEEIGPDVVHRKYL</sequence>
<evidence type="ECO:0000256" key="5">
    <source>
        <dbReference type="ARBA" id="ARBA00023212"/>
    </source>
</evidence>
<proteinExistence type="inferred from homology"/>
<dbReference type="Proteomes" id="UP000007110">
    <property type="component" value="Unassembled WGS sequence"/>
</dbReference>
<keyword evidence="3" id="KW-0547">Nucleotide-binding</keyword>
<dbReference type="PRINTS" id="PR00190">
    <property type="entry name" value="ACTIN"/>
</dbReference>
<evidence type="ECO:0000256" key="1">
    <source>
        <dbReference type="ARBA" id="ARBA00004245"/>
    </source>
</evidence>
<dbReference type="InterPro" id="IPR004000">
    <property type="entry name" value="Actin"/>
</dbReference>
<evidence type="ECO:0000256" key="3">
    <source>
        <dbReference type="ARBA" id="ARBA00022741"/>
    </source>
</evidence>
<dbReference type="FunFam" id="3.30.420.40:FF:000148">
    <property type="entry name" value="Actin, alpha skeletal muscle"/>
    <property type="match status" value="1"/>
</dbReference>
<dbReference type="GO" id="GO:0005524">
    <property type="term" value="F:ATP binding"/>
    <property type="evidence" value="ECO:0007669"/>
    <property type="project" value="UniProtKB-KW"/>
</dbReference>
<evidence type="ECO:0000256" key="6">
    <source>
        <dbReference type="RuleBase" id="RU000487"/>
    </source>
</evidence>
<dbReference type="PROSITE" id="PS00406">
    <property type="entry name" value="ACTINS_1"/>
    <property type="match status" value="1"/>
</dbReference>
<evidence type="ECO:0008006" key="9">
    <source>
        <dbReference type="Google" id="ProtNLM"/>
    </source>
</evidence>
<evidence type="ECO:0000256" key="4">
    <source>
        <dbReference type="ARBA" id="ARBA00022840"/>
    </source>
</evidence>
<comment type="similarity">
    <text evidence="6">Belongs to the actin family.</text>
</comment>
<protein>
    <recommendedName>
        <fullName evidence="9">Actin</fullName>
    </recommendedName>
</protein>
<dbReference type="AlphaFoldDB" id="A0A7M7HQX2"/>
<dbReference type="InterPro" id="IPR004001">
    <property type="entry name" value="Actin_CS"/>
</dbReference>
<dbReference type="InParanoid" id="A0A7M7HQX2"/>
<dbReference type="FunFam" id="3.90.640.10:FF:000027">
    <property type="entry name" value="Actin like 8"/>
    <property type="match status" value="1"/>
</dbReference>